<dbReference type="EMBL" id="PKMF04000099">
    <property type="protein sequence ID" value="KAK7850549.1"/>
    <property type="molecule type" value="Genomic_DNA"/>
</dbReference>
<dbReference type="AlphaFoldDB" id="A0AAW0LI02"/>
<dbReference type="Proteomes" id="UP000237347">
    <property type="component" value="Unassembled WGS sequence"/>
</dbReference>
<organism evidence="1 2">
    <name type="scientific">Quercus suber</name>
    <name type="common">Cork oak</name>
    <dbReference type="NCBI Taxonomy" id="58331"/>
    <lineage>
        <taxon>Eukaryota</taxon>
        <taxon>Viridiplantae</taxon>
        <taxon>Streptophyta</taxon>
        <taxon>Embryophyta</taxon>
        <taxon>Tracheophyta</taxon>
        <taxon>Spermatophyta</taxon>
        <taxon>Magnoliopsida</taxon>
        <taxon>eudicotyledons</taxon>
        <taxon>Gunneridae</taxon>
        <taxon>Pentapetalae</taxon>
        <taxon>rosids</taxon>
        <taxon>fabids</taxon>
        <taxon>Fagales</taxon>
        <taxon>Fagaceae</taxon>
        <taxon>Quercus</taxon>
    </lineage>
</organism>
<protein>
    <submittedName>
        <fullName evidence="1">Uncharacterized protein</fullName>
    </submittedName>
</protein>
<accession>A0AAW0LI02</accession>
<name>A0AAW0LI02_QUESU</name>
<reference evidence="1 2" key="1">
    <citation type="journal article" date="2018" name="Sci. Data">
        <title>The draft genome sequence of cork oak.</title>
        <authorList>
            <person name="Ramos A.M."/>
            <person name="Usie A."/>
            <person name="Barbosa P."/>
            <person name="Barros P.M."/>
            <person name="Capote T."/>
            <person name="Chaves I."/>
            <person name="Simoes F."/>
            <person name="Abreu I."/>
            <person name="Carrasquinho I."/>
            <person name="Faro C."/>
            <person name="Guimaraes J.B."/>
            <person name="Mendonca D."/>
            <person name="Nobrega F."/>
            <person name="Rodrigues L."/>
            <person name="Saibo N.J.M."/>
            <person name="Varela M.C."/>
            <person name="Egas C."/>
            <person name="Matos J."/>
            <person name="Miguel C.M."/>
            <person name="Oliveira M.M."/>
            <person name="Ricardo C.P."/>
            <person name="Goncalves S."/>
        </authorList>
    </citation>
    <scope>NUCLEOTIDE SEQUENCE [LARGE SCALE GENOMIC DNA]</scope>
    <source>
        <strain evidence="2">cv. HL8</strain>
    </source>
</reference>
<evidence type="ECO:0000313" key="2">
    <source>
        <dbReference type="Proteomes" id="UP000237347"/>
    </source>
</evidence>
<sequence length="63" mass="6832">MAEVELALTNGLVAGDEWFGGGLVASCHSWLTTDKCHSESIRSNLGKLKVVEDKTVTMIKLLQ</sequence>
<comment type="caution">
    <text evidence="1">The sequence shown here is derived from an EMBL/GenBank/DDBJ whole genome shotgun (WGS) entry which is preliminary data.</text>
</comment>
<keyword evidence="2" id="KW-1185">Reference proteome</keyword>
<evidence type="ECO:0000313" key="1">
    <source>
        <dbReference type="EMBL" id="KAK7850549.1"/>
    </source>
</evidence>
<proteinExistence type="predicted"/>
<gene>
    <name evidence="1" type="ORF">CFP56_000648</name>
</gene>